<gene>
    <name evidence="2" type="ORF">RJ639_047546</name>
</gene>
<dbReference type="InterPro" id="IPR047252">
    <property type="entry name" value="TP53BP1-like"/>
</dbReference>
<protein>
    <recommendedName>
        <fullName evidence="1">BRCT domain-containing protein</fullName>
    </recommendedName>
</protein>
<dbReference type="EMBL" id="JAVXUP010000704">
    <property type="protein sequence ID" value="KAK3022568.1"/>
    <property type="molecule type" value="Genomic_DNA"/>
</dbReference>
<comment type="caution">
    <text evidence="2">The sequence shown here is derived from an EMBL/GenBank/DDBJ whole genome shotgun (WGS) entry which is preliminary data.</text>
</comment>
<name>A0AA88WAR9_9ASTE</name>
<dbReference type="GO" id="GO:0005634">
    <property type="term" value="C:nucleus"/>
    <property type="evidence" value="ECO:0007669"/>
    <property type="project" value="TreeGrafter"/>
</dbReference>
<dbReference type="Proteomes" id="UP001188597">
    <property type="component" value="Unassembled WGS sequence"/>
</dbReference>
<dbReference type="SUPFAM" id="SSF52113">
    <property type="entry name" value="BRCT domain"/>
    <property type="match status" value="2"/>
</dbReference>
<dbReference type="FunFam" id="3.40.50.10190:FF:000081">
    <property type="entry name" value="BRCA1 C Terminus domain containing protein expressed"/>
    <property type="match status" value="1"/>
</dbReference>
<dbReference type="GO" id="GO:0045944">
    <property type="term" value="P:positive regulation of transcription by RNA polymerase II"/>
    <property type="evidence" value="ECO:0007669"/>
    <property type="project" value="TreeGrafter"/>
</dbReference>
<dbReference type="Pfam" id="PF18428">
    <property type="entry name" value="BRCT_3"/>
    <property type="match status" value="1"/>
</dbReference>
<organism evidence="2 3">
    <name type="scientific">Escallonia herrerae</name>
    <dbReference type="NCBI Taxonomy" id="1293975"/>
    <lineage>
        <taxon>Eukaryota</taxon>
        <taxon>Viridiplantae</taxon>
        <taxon>Streptophyta</taxon>
        <taxon>Embryophyta</taxon>
        <taxon>Tracheophyta</taxon>
        <taxon>Spermatophyta</taxon>
        <taxon>Magnoliopsida</taxon>
        <taxon>eudicotyledons</taxon>
        <taxon>Gunneridae</taxon>
        <taxon>Pentapetalae</taxon>
        <taxon>asterids</taxon>
        <taxon>campanulids</taxon>
        <taxon>Escalloniales</taxon>
        <taxon>Escalloniaceae</taxon>
        <taxon>Escallonia</taxon>
    </lineage>
</organism>
<dbReference type="GO" id="GO:0042393">
    <property type="term" value="F:histone binding"/>
    <property type="evidence" value="ECO:0007669"/>
    <property type="project" value="TreeGrafter"/>
</dbReference>
<evidence type="ECO:0000313" key="3">
    <source>
        <dbReference type="Proteomes" id="UP001188597"/>
    </source>
</evidence>
<proteinExistence type="predicted"/>
<dbReference type="PANTHER" id="PTHR15321">
    <property type="entry name" value="TUMOR SUPPRESSOR P53-BINDING PROTEIN 1"/>
    <property type="match status" value="1"/>
</dbReference>
<dbReference type="GO" id="GO:0000077">
    <property type="term" value="P:DNA damage checkpoint signaling"/>
    <property type="evidence" value="ECO:0007669"/>
    <property type="project" value="TreeGrafter"/>
</dbReference>
<dbReference type="InterPro" id="IPR036420">
    <property type="entry name" value="BRCT_dom_sf"/>
</dbReference>
<evidence type="ECO:0000259" key="1">
    <source>
        <dbReference type="PROSITE" id="PS50172"/>
    </source>
</evidence>
<keyword evidence="3" id="KW-1185">Reference proteome</keyword>
<accession>A0AA88WAR9</accession>
<dbReference type="InterPro" id="IPR001357">
    <property type="entry name" value="BRCT_dom"/>
</dbReference>
<reference evidence="2" key="1">
    <citation type="submission" date="2022-12" db="EMBL/GenBank/DDBJ databases">
        <title>Draft genome assemblies for two species of Escallonia (Escalloniales).</title>
        <authorList>
            <person name="Chanderbali A."/>
            <person name="Dervinis C."/>
            <person name="Anghel I."/>
            <person name="Soltis D."/>
            <person name="Soltis P."/>
            <person name="Zapata F."/>
        </authorList>
    </citation>
    <scope>NUCLEOTIDE SEQUENCE</scope>
    <source>
        <strain evidence="2">UCBG64.0493</strain>
        <tissue evidence="2">Leaf</tissue>
    </source>
</reference>
<dbReference type="PROSITE" id="PS50172">
    <property type="entry name" value="BRCT"/>
    <property type="match status" value="2"/>
</dbReference>
<evidence type="ECO:0000313" key="2">
    <source>
        <dbReference type="EMBL" id="KAK3022568.1"/>
    </source>
</evidence>
<dbReference type="SMART" id="SM00292">
    <property type="entry name" value="BRCT"/>
    <property type="match status" value="2"/>
</dbReference>
<dbReference type="AlphaFoldDB" id="A0AA88WAR9"/>
<feature type="domain" description="BRCT" evidence="1">
    <location>
        <begin position="747"/>
        <end position="850"/>
    </location>
</feature>
<feature type="domain" description="BRCT" evidence="1">
    <location>
        <begin position="868"/>
        <end position="960"/>
    </location>
</feature>
<dbReference type="PANTHER" id="PTHR15321:SF3">
    <property type="entry name" value="TP53-BINDING PROTEIN 1"/>
    <property type="match status" value="1"/>
</dbReference>
<dbReference type="Gene3D" id="3.40.50.10190">
    <property type="entry name" value="BRCT domain"/>
    <property type="match status" value="2"/>
</dbReference>
<sequence>MGTLLGFRPPQFSEDLAWLPNWLQPHALHDQITDGQSLSDNRFEELPFFPKDISTGEGTNQSSGDGGGHKSYHLFLSGEDNSPLSFVSSYSNMVHFCLHLSSNGESENMPNPILQTSQVSTPIQLMQQVEPSVVPKAKANHFQVDHNAGVVNLPPTSYQEKSNNWGPQSLIVKKNKEMKHEENVNYLKDYDVSDAVELSIGASEAMVIHEVINILSEEKVFPASAALEVALRIKQARLDGFKEAFHISSEEYSETDFLSDLDESTMQDAYEDVGLSITGTSDLPSSLISKVKNTFVSETCRSDDRLKCNELDAEEVDSGDISKKQRLQDFENTTTQKDLLKSLDDGKQKNRSNDPALGSGAAGLACNYDDMLHLSIQANSNISSATEKEFKASAPLKHTTGKSIPKPFVAETSFLSESPDENSFIQRHGNRFNVVSQSSVAFEGLCNKINQNMLISEDAVDSCCASFLDPLCSVVPCSISSEPACSSLARSGDDKADTGECFSPIAEGSMHSLKRMKTPNIGFFPGEGAGPVANGTGSGISVRRRSTSLITYSMLLNSHDTFLERDDILCDPSNQLKGTPILPTSVVPISETDLGNEVRDHDENAKDGMELRIHMIEEESSLHPLEHGEHNIFPGSESFLRNLGGEKSQKRTAAPEIGVEMQQSKNLRMAGSECKELHNSRVPGIKRVHFSEVRTDLQKRKLRTTQTTNKNCSTARTGKGLKRSNQCIECGAQEVKRRLTKCLDKDRKRLIYQNLEFLLTGFSRRKEKEIEGLIRKYGGIVLPDIPSPTRRGKRCSRFKAQHLPVILCYKKLQTPKFLYGCAVNACILRVHWLTDSISAGSVLPPEKYMILPNRVGKKCSRIGKPLLCHRRIFDSVGIMLHGRHNFCTNIAKVVKHGGGLVFKTLQWLVQSLDGEKISMGVIITEDEGRVSRHLKHCASEQKIPLMPATWIITSLYAGELPFIEKSHSSPSLPVNHLDVPVPMELSEEI</sequence>